<protein>
    <submittedName>
        <fullName evidence="4">F-box/FBD/LRR-repeat protein At1g13570-like</fullName>
    </submittedName>
</protein>
<sequence length="470" mass="54179">MALTAEMPPEKKTTSRQEEDRISQLPEEILLLILSHLSMESAAATTILSKRWRHLFYFLPCLKIASFYDRGRSSPDSVAREFATIFDVLRSRRCPLKCCELSISFREQFDGDMHRIMHLLCEDGLEDLSIANYGKDPYRISSHMFSCRTINSLYLYKCSLSAPSDFTGLRSLRTLELDDVVMTDEQFEMMVSGCWALENLIVYNGYQVKNLVICSRRLSRLEVITHRPLGILVEEAPCLDSVSVSYSYHEADLYWKDVANTEFYHPEGEIVESDSEDSEDSEDEEVSEINRFLWLLVGLGHTKTLKLVFDTEAAECLEFQGLLLVSLPSKHRLIQLKKLDLKMHFNGKYLASILVSLLNGSPNLQELTVEIDKFHVYTEIVEADYWDKQIPSECVQNRLKTATLIFYYRFVEDCIGFPKFLLMNACALEKMSINYTLKKKEKPLFSRFQEELFSLQKASPDAVLELTPID</sequence>
<dbReference type="KEGG" id="pda:103696290"/>
<dbReference type="InterPro" id="IPR001810">
    <property type="entry name" value="F-box_dom"/>
</dbReference>
<feature type="region of interest" description="Disordered" evidence="1">
    <location>
        <begin position="1"/>
        <end position="20"/>
    </location>
</feature>
<accession>A0A8B7MRS8</accession>
<feature type="domain" description="F-box" evidence="2">
    <location>
        <begin position="19"/>
        <end position="55"/>
    </location>
</feature>
<evidence type="ECO:0000259" key="2">
    <source>
        <dbReference type="PROSITE" id="PS50181"/>
    </source>
</evidence>
<dbReference type="RefSeq" id="XP_017695900.1">
    <property type="nucleotide sequence ID" value="XM_017840411.3"/>
</dbReference>
<evidence type="ECO:0000313" key="4">
    <source>
        <dbReference type="RefSeq" id="XP_017695900.1"/>
    </source>
</evidence>
<dbReference type="PROSITE" id="PS50181">
    <property type="entry name" value="FBOX"/>
    <property type="match status" value="1"/>
</dbReference>
<dbReference type="Proteomes" id="UP000228380">
    <property type="component" value="Chromosome 4"/>
</dbReference>
<dbReference type="PANTHER" id="PTHR31900">
    <property type="entry name" value="F-BOX/RNI SUPERFAMILY PROTEIN-RELATED"/>
    <property type="match status" value="1"/>
</dbReference>
<feature type="compositionally biased region" description="Basic and acidic residues" evidence="1">
    <location>
        <begin position="8"/>
        <end position="20"/>
    </location>
</feature>
<organism evidence="3 4">
    <name type="scientific">Phoenix dactylifera</name>
    <name type="common">Date palm</name>
    <dbReference type="NCBI Taxonomy" id="42345"/>
    <lineage>
        <taxon>Eukaryota</taxon>
        <taxon>Viridiplantae</taxon>
        <taxon>Streptophyta</taxon>
        <taxon>Embryophyta</taxon>
        <taxon>Tracheophyta</taxon>
        <taxon>Spermatophyta</taxon>
        <taxon>Magnoliopsida</taxon>
        <taxon>Liliopsida</taxon>
        <taxon>Arecaceae</taxon>
        <taxon>Coryphoideae</taxon>
        <taxon>Phoeniceae</taxon>
        <taxon>Phoenix</taxon>
    </lineage>
</organism>
<dbReference type="PANTHER" id="PTHR31900:SF30">
    <property type="entry name" value="SUPERFAMILY PROTEIN, PUTATIVE-RELATED"/>
    <property type="match status" value="1"/>
</dbReference>
<dbReference type="InterPro" id="IPR036047">
    <property type="entry name" value="F-box-like_dom_sf"/>
</dbReference>
<reference evidence="3" key="1">
    <citation type="journal article" date="2019" name="Nat. Commun.">
        <title>Genome-wide association mapping of date palm fruit traits.</title>
        <authorList>
            <person name="Hazzouri K.M."/>
            <person name="Gros-Balthazard M."/>
            <person name="Flowers J.M."/>
            <person name="Copetti D."/>
            <person name="Lemansour A."/>
            <person name="Lebrun M."/>
            <person name="Masmoudi K."/>
            <person name="Ferrand S."/>
            <person name="Dhar M.I."/>
            <person name="Fresquez Z.A."/>
            <person name="Rosas U."/>
            <person name="Zhang J."/>
            <person name="Talag J."/>
            <person name="Lee S."/>
            <person name="Kudrna D."/>
            <person name="Powell R.F."/>
            <person name="Leitch I.J."/>
            <person name="Krueger R.R."/>
            <person name="Wing R.A."/>
            <person name="Amiri K.M.A."/>
            <person name="Purugganan M.D."/>
        </authorList>
    </citation>
    <scope>NUCLEOTIDE SEQUENCE [LARGE SCALE GENOMIC DNA]</scope>
    <source>
        <strain evidence="3">cv. Khalas</strain>
    </source>
</reference>
<dbReference type="OrthoDB" id="773549at2759"/>
<proteinExistence type="predicted"/>
<dbReference type="SUPFAM" id="SSF81383">
    <property type="entry name" value="F-box domain"/>
    <property type="match status" value="1"/>
</dbReference>
<dbReference type="SUPFAM" id="SSF52047">
    <property type="entry name" value="RNI-like"/>
    <property type="match status" value="1"/>
</dbReference>
<dbReference type="InterPro" id="IPR032675">
    <property type="entry name" value="LRR_dom_sf"/>
</dbReference>
<name>A0A8B7MRS8_PHODC</name>
<evidence type="ECO:0000256" key="1">
    <source>
        <dbReference type="SAM" id="MobiDB-lite"/>
    </source>
</evidence>
<dbReference type="InterPro" id="IPR050232">
    <property type="entry name" value="FBL13/AtMIF1-like"/>
</dbReference>
<dbReference type="AlphaFoldDB" id="A0A8B7MRS8"/>
<dbReference type="Pfam" id="PF24758">
    <property type="entry name" value="LRR_At5g56370"/>
    <property type="match status" value="1"/>
</dbReference>
<gene>
    <name evidence="4" type="primary">LOC103696290</name>
</gene>
<reference evidence="4" key="2">
    <citation type="submission" date="2025-08" db="UniProtKB">
        <authorList>
            <consortium name="RefSeq"/>
        </authorList>
    </citation>
    <scope>IDENTIFICATION</scope>
    <source>
        <tissue evidence="4">Young leaves</tissue>
    </source>
</reference>
<dbReference type="InterPro" id="IPR055411">
    <property type="entry name" value="LRR_FXL15/At3g58940/PEG3-like"/>
</dbReference>
<keyword evidence="3" id="KW-1185">Reference proteome</keyword>
<dbReference type="Gene3D" id="3.80.10.10">
    <property type="entry name" value="Ribonuclease Inhibitor"/>
    <property type="match status" value="1"/>
</dbReference>
<evidence type="ECO:0000313" key="3">
    <source>
        <dbReference type="Proteomes" id="UP000228380"/>
    </source>
</evidence>
<dbReference type="GeneID" id="103696290"/>
<dbReference type="Pfam" id="PF00646">
    <property type="entry name" value="F-box"/>
    <property type="match status" value="1"/>
</dbReference>